<dbReference type="VEuPathDB" id="FungiDB:RhiirFUN_002290"/>
<protein>
    <submittedName>
        <fullName evidence="1">Uncharacterized protein</fullName>
    </submittedName>
</protein>
<proteinExistence type="predicted"/>
<dbReference type="EMBL" id="LLXJ01002100">
    <property type="protein sequence ID" value="PKB99702.1"/>
    <property type="molecule type" value="Genomic_DNA"/>
</dbReference>
<reference evidence="1 2" key="1">
    <citation type="submission" date="2016-04" db="EMBL/GenBank/DDBJ databases">
        <title>Genome analyses suggest a sexual origin of heterokaryosis in a supposedly ancient asexual fungus.</title>
        <authorList>
            <person name="Ropars J."/>
            <person name="Sedzielewska K."/>
            <person name="Noel J."/>
            <person name="Charron P."/>
            <person name="Farinelli L."/>
            <person name="Marton T."/>
            <person name="Kruger M."/>
            <person name="Pelin A."/>
            <person name="Brachmann A."/>
            <person name="Corradi N."/>
        </authorList>
    </citation>
    <scope>NUCLEOTIDE SEQUENCE [LARGE SCALE GENOMIC DNA]</scope>
    <source>
        <strain evidence="1 2">A5</strain>
    </source>
</reference>
<gene>
    <name evidence="1" type="ORF">RhiirA5_429286</name>
</gene>
<sequence length="219" mass="25645">MENTQFSELYETFTSGQFNNQGVKVYVHQNKTDKWVEVSDDLNSDLKIIKVLGYNYINFSLLIESMKDINPPSFPDAFDIMIRNTQQLKLSQHCTEHTRRYLLYNEIIDLLCNHKVGKEFVTHVANALWYIDPYLKLLQSRSCHMPSFFKELATYASHNTDRNTYNLAYYTSHHKKESISHQKLNLLIESLELSIGQSWVNNSEWNNTIPAIISLIEIM</sequence>
<dbReference type="AlphaFoldDB" id="A0A2N0NYP6"/>
<name>A0A2N0NYP6_9GLOM</name>
<comment type="caution">
    <text evidence="1">The sequence shown here is derived from an EMBL/GenBank/DDBJ whole genome shotgun (WGS) entry which is preliminary data.</text>
</comment>
<accession>A0A2N0NYP6</accession>
<evidence type="ECO:0000313" key="2">
    <source>
        <dbReference type="Proteomes" id="UP000232722"/>
    </source>
</evidence>
<organism evidence="1 2">
    <name type="scientific">Rhizophagus irregularis</name>
    <dbReference type="NCBI Taxonomy" id="588596"/>
    <lineage>
        <taxon>Eukaryota</taxon>
        <taxon>Fungi</taxon>
        <taxon>Fungi incertae sedis</taxon>
        <taxon>Mucoromycota</taxon>
        <taxon>Glomeromycotina</taxon>
        <taxon>Glomeromycetes</taxon>
        <taxon>Glomerales</taxon>
        <taxon>Glomeraceae</taxon>
        <taxon>Rhizophagus</taxon>
    </lineage>
</organism>
<evidence type="ECO:0000313" key="1">
    <source>
        <dbReference type="EMBL" id="PKB99702.1"/>
    </source>
</evidence>
<dbReference type="Proteomes" id="UP000232722">
    <property type="component" value="Unassembled WGS sequence"/>
</dbReference>
<dbReference type="VEuPathDB" id="FungiDB:RhiirA1_487225"/>
<reference evidence="1 2" key="2">
    <citation type="submission" date="2017-09" db="EMBL/GenBank/DDBJ databases">
        <title>Extensive intraspecific genome diversity in a model arbuscular mycorrhizal fungus.</title>
        <authorList>
            <person name="Chen E.C."/>
            <person name="Morin E."/>
            <person name="Beaudet D."/>
            <person name="Noel J."/>
            <person name="Ndikumana S."/>
            <person name="Charron P."/>
            <person name="St-Onge C."/>
            <person name="Giorgi J."/>
            <person name="Grigoriev I.V."/>
            <person name="Roux C."/>
            <person name="Martin F.M."/>
            <person name="Corradi N."/>
        </authorList>
    </citation>
    <scope>NUCLEOTIDE SEQUENCE [LARGE SCALE GENOMIC DNA]</scope>
    <source>
        <strain evidence="1 2">A5</strain>
    </source>
</reference>
<dbReference type="VEuPathDB" id="FungiDB:FUN_011805"/>